<feature type="domain" description="HTH marR-type" evidence="1">
    <location>
        <begin position="36"/>
        <end position="136"/>
    </location>
</feature>
<dbReference type="SUPFAM" id="SSF46785">
    <property type="entry name" value="Winged helix' DNA-binding domain"/>
    <property type="match status" value="1"/>
</dbReference>
<dbReference type="PANTHER" id="PTHR33164:SF43">
    <property type="entry name" value="HTH-TYPE TRANSCRIPTIONAL REPRESSOR YETL"/>
    <property type="match status" value="1"/>
</dbReference>
<dbReference type="Proteomes" id="UP000767327">
    <property type="component" value="Unassembled WGS sequence"/>
</dbReference>
<dbReference type="InterPro" id="IPR036390">
    <property type="entry name" value="WH_DNA-bd_sf"/>
</dbReference>
<dbReference type="InterPro" id="IPR036388">
    <property type="entry name" value="WH-like_DNA-bd_sf"/>
</dbReference>
<dbReference type="Pfam" id="PF01047">
    <property type="entry name" value="MarR"/>
    <property type="match status" value="1"/>
</dbReference>
<reference evidence="2" key="2">
    <citation type="submission" date="2020-01" db="EMBL/GenBank/DDBJ databases">
        <authorList>
            <person name="Campanaro S."/>
        </authorList>
    </citation>
    <scope>NUCLEOTIDE SEQUENCE</scope>
    <source>
        <strain evidence="2">AS01afH2WH_6</strain>
    </source>
</reference>
<organism evidence="2 3">
    <name type="scientific">Bifidobacterium crudilactis</name>
    <dbReference type="NCBI Taxonomy" id="327277"/>
    <lineage>
        <taxon>Bacteria</taxon>
        <taxon>Bacillati</taxon>
        <taxon>Actinomycetota</taxon>
        <taxon>Actinomycetes</taxon>
        <taxon>Bifidobacteriales</taxon>
        <taxon>Bifidobacteriaceae</taxon>
        <taxon>Bifidobacterium</taxon>
    </lineage>
</organism>
<dbReference type="SMART" id="SM00347">
    <property type="entry name" value="HTH_MARR"/>
    <property type="match status" value="1"/>
</dbReference>
<dbReference type="InterPro" id="IPR039422">
    <property type="entry name" value="MarR/SlyA-like"/>
</dbReference>
<dbReference type="GO" id="GO:0006950">
    <property type="term" value="P:response to stress"/>
    <property type="evidence" value="ECO:0007669"/>
    <property type="project" value="TreeGrafter"/>
</dbReference>
<gene>
    <name evidence="2" type="ORF">GXW98_06635</name>
</gene>
<evidence type="ECO:0000313" key="3">
    <source>
        <dbReference type="Proteomes" id="UP000767327"/>
    </source>
</evidence>
<dbReference type="InterPro" id="IPR000835">
    <property type="entry name" value="HTH_MarR-typ"/>
</dbReference>
<dbReference type="GO" id="GO:0003700">
    <property type="term" value="F:DNA-binding transcription factor activity"/>
    <property type="evidence" value="ECO:0007669"/>
    <property type="project" value="InterPro"/>
</dbReference>
<reference evidence="2" key="1">
    <citation type="journal article" date="2020" name="Biotechnol. Biofuels">
        <title>New insights from the biogas microbiome by comprehensive genome-resolved metagenomics of nearly 1600 species originating from multiple anaerobic digesters.</title>
        <authorList>
            <person name="Campanaro S."/>
            <person name="Treu L."/>
            <person name="Rodriguez-R L.M."/>
            <person name="Kovalovszki A."/>
            <person name="Ziels R.M."/>
            <person name="Maus I."/>
            <person name="Zhu X."/>
            <person name="Kougias P.G."/>
            <person name="Basile A."/>
            <person name="Luo G."/>
            <person name="Schluter A."/>
            <person name="Konstantinidis K.T."/>
            <person name="Angelidaki I."/>
        </authorList>
    </citation>
    <scope>NUCLEOTIDE SEQUENCE</scope>
    <source>
        <strain evidence="2">AS01afH2WH_6</strain>
    </source>
</reference>
<evidence type="ECO:0000259" key="1">
    <source>
        <dbReference type="SMART" id="SM00347"/>
    </source>
</evidence>
<proteinExistence type="predicted"/>
<dbReference type="AlphaFoldDB" id="A0A971ICQ5"/>
<dbReference type="PANTHER" id="PTHR33164">
    <property type="entry name" value="TRANSCRIPTIONAL REGULATOR, MARR FAMILY"/>
    <property type="match status" value="1"/>
</dbReference>
<evidence type="ECO:0000313" key="2">
    <source>
        <dbReference type="EMBL" id="NLT79940.1"/>
    </source>
</evidence>
<accession>A0A971ICQ5</accession>
<name>A0A971ICQ5_9BIFI</name>
<sequence>MVRQIELSDWGIMDLVECVGQMYYSIVINELKRMRTSGLYRGVSYNGLLYMDLIRQMDNPTVSSIAETLGVAKSSVSQKVSELECRGLVNREREALDGRVSHVSIAPEAVDDVSAIDAPIRAALESVSRDYSEEQIQMVCAMITSVARALDAQTQDDR</sequence>
<dbReference type="Gene3D" id="1.10.10.10">
    <property type="entry name" value="Winged helix-like DNA-binding domain superfamily/Winged helix DNA-binding domain"/>
    <property type="match status" value="1"/>
</dbReference>
<comment type="caution">
    <text evidence="2">The sequence shown here is derived from an EMBL/GenBank/DDBJ whole genome shotgun (WGS) entry which is preliminary data.</text>
</comment>
<dbReference type="RefSeq" id="WP_273173948.1">
    <property type="nucleotide sequence ID" value="NZ_JAAXZR010000023.1"/>
</dbReference>
<protein>
    <submittedName>
        <fullName evidence="2">MarR family transcriptional regulator</fullName>
    </submittedName>
</protein>
<dbReference type="EMBL" id="JAAXZR010000023">
    <property type="protein sequence ID" value="NLT79940.1"/>
    <property type="molecule type" value="Genomic_DNA"/>
</dbReference>